<gene>
    <name evidence="3" type="ORF">AYJ54_32345</name>
</gene>
<keyword evidence="4" id="KW-1185">Reference proteome</keyword>
<evidence type="ECO:0000259" key="2">
    <source>
        <dbReference type="PROSITE" id="PS51208"/>
    </source>
</evidence>
<dbReference type="InterPro" id="IPR013425">
    <property type="entry name" value="Autotrns_rpt"/>
</dbReference>
<dbReference type="InterPro" id="IPR011050">
    <property type="entry name" value="Pectin_lyase_fold/virulence"/>
</dbReference>
<organism evidence="3 4">
    <name type="scientific">Bradyrhizobium centrolobii</name>
    <dbReference type="NCBI Taxonomy" id="1505087"/>
    <lineage>
        <taxon>Bacteria</taxon>
        <taxon>Pseudomonadati</taxon>
        <taxon>Pseudomonadota</taxon>
        <taxon>Alphaproteobacteria</taxon>
        <taxon>Hyphomicrobiales</taxon>
        <taxon>Nitrobacteraceae</taxon>
        <taxon>Bradyrhizobium</taxon>
    </lineage>
</organism>
<feature type="domain" description="Autotransporter" evidence="2">
    <location>
        <begin position="502"/>
        <end position="786"/>
    </location>
</feature>
<dbReference type="AlphaFoldDB" id="A0A176YA24"/>
<dbReference type="Gene3D" id="2.160.20.20">
    <property type="match status" value="1"/>
</dbReference>
<protein>
    <submittedName>
        <fullName evidence="3">Autotransporter</fullName>
    </submittedName>
</protein>
<dbReference type="SMART" id="SM00869">
    <property type="entry name" value="Autotransporter"/>
    <property type="match status" value="1"/>
</dbReference>
<reference evidence="3 4" key="1">
    <citation type="submission" date="2016-03" db="EMBL/GenBank/DDBJ databases">
        <title>Draft Genome Sequence of the Strain BR 10245 (Bradyrhizobium sp.) isolated from nodules of Centrolobium paraense.</title>
        <authorList>
            <person name="Simoes-Araujo J.L.Sr."/>
            <person name="Barauna A.C."/>
            <person name="Silva K."/>
            <person name="Zilli J.E."/>
        </authorList>
    </citation>
    <scope>NUCLEOTIDE SEQUENCE [LARGE SCALE GENOMIC DNA]</scope>
    <source>
        <strain evidence="3 4">BR 10245</strain>
    </source>
</reference>
<dbReference type="Gene3D" id="2.40.128.130">
    <property type="entry name" value="Autotransporter beta-domain"/>
    <property type="match status" value="1"/>
</dbReference>
<dbReference type="InterPro" id="IPR012332">
    <property type="entry name" value="Autotransporter_pectin_lyase_C"/>
</dbReference>
<evidence type="ECO:0000313" key="3">
    <source>
        <dbReference type="EMBL" id="OAE99869.1"/>
    </source>
</evidence>
<dbReference type="NCBIfam" id="TIGR02601">
    <property type="entry name" value="autotrns_rpt"/>
    <property type="match status" value="3"/>
</dbReference>
<evidence type="ECO:0000313" key="4">
    <source>
        <dbReference type="Proteomes" id="UP000076959"/>
    </source>
</evidence>
<comment type="caution">
    <text evidence="3">The sequence shown here is derived from an EMBL/GenBank/DDBJ whole genome shotgun (WGS) entry which is preliminary data.</text>
</comment>
<dbReference type="InterPro" id="IPR036709">
    <property type="entry name" value="Autotransporte_beta_dom_sf"/>
</dbReference>
<dbReference type="InterPro" id="IPR005546">
    <property type="entry name" value="Autotransporte_beta"/>
</dbReference>
<dbReference type="SUPFAM" id="SSF103515">
    <property type="entry name" value="Autotransporter"/>
    <property type="match status" value="1"/>
</dbReference>
<dbReference type="Pfam" id="PF12951">
    <property type="entry name" value="PATR"/>
    <property type="match status" value="3"/>
</dbReference>
<proteinExistence type="predicted"/>
<keyword evidence="1" id="KW-0732">Signal</keyword>
<evidence type="ECO:0000256" key="1">
    <source>
        <dbReference type="ARBA" id="ARBA00022729"/>
    </source>
</evidence>
<dbReference type="Proteomes" id="UP000076959">
    <property type="component" value="Unassembled WGS sequence"/>
</dbReference>
<sequence>MGSGGTNPGGGANAADQGGSVAITKSNGGTLTLSSANTYSGGTTINEGSTLVVGNAHALGTGTLTLNGGTTGVTVTFNGSYTIANNIAATGDPIYNVLTGNTVNLAGVLSGSGDVVVNEASGYAGTLILSGTNTYTGPTVVDAGTLQAGSTSAFGNNSAVTVAGGAVLDLAGFSNAIGSLAGAGAVTNSGGAATLTTGGDNTSTVFSGTIRDGAGSIALTKTGSGLLLLSGSNTYTGATTVGGGTLQVDGSIASSSLTTVQAGAALSGTGTVGSTAVESGAVFAPGNGSAGTSIAVSGSLALQSGAVYLVQVSPSAASFASVSGTATLGGATVDAVFASGSYISKRYTILTASAGVSGTFGSLVTTGLPSNIRSVGLSYDANDVYLDLDLNFAIPSGLNGNQQRVGNALTNFFDANGGIAAVYGALTPAGLTQAAGELGTSSQQTTFNAMGQFMGLLTDPLAQQNGGPGSAVGYAEEDQASAYAARKRTDAFAMATKAQPKSFEQRWSVWLAGFGGSQSTDGNAGIGSNDTTSRVFGTAVGADYWVSAHTLAGFALAGGGTNFSVNGLGSGRSDLFQAGAYLRHANGPVYISAALAYGWQDITTDRTVTIAGPDRLRAEFDANAYSGRLEGGYRFVAPWIGGIGLTPYGAAQFTTFDLPAYAEQVVSGSAAFALSYAAKSVTDTRSELGLRTDKSFAMSDGVLTLRGRFAWAHDFNPDRSIATTFQALPGASFVVNGAAQARDSALTTASVEKKWLNGWSAVATFEGEFSNVTRSYAGKGSVRYAW</sequence>
<dbReference type="STRING" id="1505087.AYJ54_32345"/>
<name>A0A176YA24_9BRAD</name>
<dbReference type="SUPFAM" id="SSF51126">
    <property type="entry name" value="Pectin lyase-like"/>
    <property type="match status" value="2"/>
</dbReference>
<dbReference type="EMBL" id="LUUB01000115">
    <property type="protein sequence ID" value="OAE99869.1"/>
    <property type="molecule type" value="Genomic_DNA"/>
</dbReference>
<dbReference type="Pfam" id="PF03797">
    <property type="entry name" value="Autotransporter"/>
    <property type="match status" value="1"/>
</dbReference>
<dbReference type="PROSITE" id="PS51208">
    <property type="entry name" value="AUTOTRANSPORTER"/>
    <property type="match status" value="1"/>
</dbReference>
<accession>A0A176YA24</accession>